<dbReference type="InterPro" id="IPR011205">
    <property type="entry name" value="UCP015417_vWA"/>
</dbReference>
<keyword evidence="4" id="KW-1185">Reference proteome</keyword>
<feature type="domain" description="DUF7788" evidence="2">
    <location>
        <begin position="405"/>
        <end position="593"/>
    </location>
</feature>
<dbReference type="AlphaFoldDB" id="A0A5N6L5E7"/>
<dbReference type="PANTHER" id="PTHR31373:SF17">
    <property type="entry name" value="OS06G0652100 PROTEIN"/>
    <property type="match status" value="1"/>
</dbReference>
<reference evidence="3 4" key="1">
    <citation type="submission" date="2019-06" db="EMBL/GenBank/DDBJ databases">
        <title>A chromosomal-level reference genome of Carpinus fangiana (Coryloideae, Betulaceae).</title>
        <authorList>
            <person name="Yang X."/>
            <person name="Wang Z."/>
            <person name="Zhang L."/>
            <person name="Hao G."/>
            <person name="Liu J."/>
            <person name="Yang Y."/>
        </authorList>
    </citation>
    <scope>NUCLEOTIDE SEQUENCE [LARGE SCALE GENOMIC DNA]</scope>
    <source>
        <strain evidence="3">Cfa_2016G</strain>
        <tissue evidence="3">Leaf</tissue>
    </source>
</reference>
<evidence type="ECO:0000313" key="3">
    <source>
        <dbReference type="EMBL" id="KAB8873446.1"/>
    </source>
</evidence>
<dbReference type="Pfam" id="PF11443">
    <property type="entry name" value="DUF2828"/>
    <property type="match status" value="2"/>
</dbReference>
<dbReference type="OrthoDB" id="1149618at2759"/>
<dbReference type="EMBL" id="VIBQ01000119">
    <property type="protein sequence ID" value="KAB8873446.1"/>
    <property type="molecule type" value="Genomic_DNA"/>
</dbReference>
<protein>
    <submittedName>
        <fullName evidence="3">Uncharacterized protein</fullName>
    </submittedName>
</protein>
<evidence type="ECO:0000259" key="2">
    <source>
        <dbReference type="Pfam" id="PF25043"/>
    </source>
</evidence>
<dbReference type="Proteomes" id="UP000327013">
    <property type="component" value="Unassembled WGS sequence"/>
</dbReference>
<proteinExistence type="predicted"/>
<dbReference type="PANTHER" id="PTHR31373">
    <property type="entry name" value="OS06G0652100 PROTEIN"/>
    <property type="match status" value="1"/>
</dbReference>
<dbReference type="Pfam" id="PF25043">
    <property type="entry name" value="DUF7788"/>
    <property type="match status" value="1"/>
</dbReference>
<dbReference type="PIRSF" id="PIRSF015417">
    <property type="entry name" value="T31B5_30_vWA"/>
    <property type="match status" value="1"/>
</dbReference>
<feature type="domain" description="DUF2828" evidence="1">
    <location>
        <begin position="188"/>
        <end position="376"/>
    </location>
</feature>
<feature type="domain" description="DUF2828" evidence="1">
    <location>
        <begin position="81"/>
        <end position="170"/>
    </location>
</feature>
<accession>A0A5N6L5E7</accession>
<evidence type="ECO:0000259" key="1">
    <source>
        <dbReference type="Pfam" id="PF11443"/>
    </source>
</evidence>
<organism evidence="3 4">
    <name type="scientific">Carpinus fangiana</name>
    <dbReference type="NCBI Taxonomy" id="176857"/>
    <lineage>
        <taxon>Eukaryota</taxon>
        <taxon>Viridiplantae</taxon>
        <taxon>Streptophyta</taxon>
        <taxon>Embryophyta</taxon>
        <taxon>Tracheophyta</taxon>
        <taxon>Spermatophyta</taxon>
        <taxon>Magnoliopsida</taxon>
        <taxon>eudicotyledons</taxon>
        <taxon>Gunneridae</taxon>
        <taxon>Pentapetalae</taxon>
        <taxon>rosids</taxon>
        <taxon>fabids</taxon>
        <taxon>Fagales</taxon>
        <taxon>Betulaceae</taxon>
        <taxon>Carpinus</taxon>
    </lineage>
</organism>
<sequence>MIDRAIVRMRRTQFISDMLKSHSLQQVSELEPHIRLLGPRPELLPFYVLSGNRVSDASKPEDPTPNDCPWKRCCFNPLPKSLGNPCLDLFLFVGPKSSRSSVYALLELAWNDNPLTTLKLILNMRKLLREYSYRPLVWLYHKHPKTLAFNLRSFAECGYLNDLPSLLLKLLLCECRSHERFDLDDQIATFVIAYYEEAEYRFLYNHISDVFTDLLKSDLELLKSGNLQKISLAAKFCPSLNSFLDLSIFMCESIAKRLFPQNSDSGYKKISELDYSYRVRDRLRKEVIAPLRRALNSPEFYTSLSKRSLHAYIPAAEVTTELLKETVLTRNRDIQANGGLITRNKERYTNYSNRVRKYAIMNIPIEELLPHKILFCFYDEVCGELANLLWKKMIEHYTMKGKFKNCLASCDVSPNMNGLCTTVSIALGLLISDLSEGPWRGKIMTFSHDPQLQKIEGDDLQSRTDFMERMDWGLKIDLQKVFFRILEAATKENIDKDKMVKIVFVFTNMDVNETYCSNNWDIEYQAIRNKFYESGYTSLPVIVFWNLKNSDFKSYCHDFDSGLVPNGPHGVTLLKGFSDTLLRLAIENNGVLNCEAIMEMIISDKRYEKLVVYD</sequence>
<dbReference type="InterPro" id="IPR056690">
    <property type="entry name" value="DUF7788"/>
</dbReference>
<evidence type="ECO:0000313" key="4">
    <source>
        <dbReference type="Proteomes" id="UP000327013"/>
    </source>
</evidence>
<gene>
    <name evidence="3" type="ORF">FH972_026786</name>
</gene>
<name>A0A5N6L5E7_9ROSI</name>
<dbReference type="InterPro" id="IPR058580">
    <property type="entry name" value="DUF2828"/>
</dbReference>
<comment type="caution">
    <text evidence="3">The sequence shown here is derived from an EMBL/GenBank/DDBJ whole genome shotgun (WGS) entry which is preliminary data.</text>
</comment>